<dbReference type="InterPro" id="IPR014833">
    <property type="entry name" value="TnsA_N"/>
</dbReference>
<dbReference type="Proteomes" id="UP000433471">
    <property type="component" value="Segment"/>
</dbReference>
<reference evidence="4 5" key="1">
    <citation type="submission" date="2019-11" db="EMBL/GenBank/DDBJ databases">
        <title>Characterization of a novel member of the family Ackermannviridae.</title>
        <authorList>
            <person name="Maina A.N."/>
            <person name="Mwaura F.B."/>
            <person name="Jumba M."/>
        </authorList>
    </citation>
    <scope>NUCLEOTIDE SEQUENCE [LARGE SCALE GENOMIC DNA]</scope>
</reference>
<evidence type="ECO:0000256" key="2">
    <source>
        <dbReference type="SAM" id="Coils"/>
    </source>
</evidence>
<name>A0A6B9J9G7_9CAUD</name>
<keyword evidence="1" id="KW-0255">Endonuclease</keyword>
<gene>
    <name evidence="4" type="ORF">Kuja_1180</name>
</gene>
<sequence>MAYNYFQGYYHPKNPQKYEFPSGPKKIYPYHRSGLEFSAFKWCDTNSNVISWSNERVVIPYISPVDGKRHNYFMDLKITVKTSETTVKTVLVEIKPIAQTKEPQRRGRPETYLEACRTYAVNKAKWAAAEAYAKSQGFGFIIWTEHELIEGYQNDAELKQRMREHQKKVRQEKEMNNVRRQRARAMAKALKDRIKSDINIS</sequence>
<dbReference type="InterPro" id="IPR046390">
    <property type="entry name" value="NUCL_HEAD_T4"/>
</dbReference>
<dbReference type="EMBL" id="MN718199">
    <property type="protein sequence ID" value="QGZ16109.1"/>
    <property type="molecule type" value="Genomic_DNA"/>
</dbReference>
<dbReference type="HAMAP" id="MF_04160">
    <property type="entry name" value="NUCL_HEAD_T4"/>
    <property type="match status" value="1"/>
</dbReference>
<feature type="active site" evidence="1">
    <location>
        <position position="75"/>
    </location>
</feature>
<feature type="coiled-coil region" evidence="2">
    <location>
        <begin position="155"/>
        <end position="188"/>
    </location>
</feature>
<evidence type="ECO:0000313" key="4">
    <source>
        <dbReference type="EMBL" id="QGZ16109.1"/>
    </source>
</evidence>
<organism evidence="4 5">
    <name type="scientific">Vibrio phage vB_VchM_Kuja</name>
    <dbReference type="NCBI Taxonomy" id="2686437"/>
    <lineage>
        <taxon>Viruses</taxon>
        <taxon>Duplodnaviria</taxon>
        <taxon>Heunggongvirae</taxon>
        <taxon>Uroviricota</taxon>
        <taxon>Caudoviricetes</taxon>
        <taxon>Pantevenvirales</taxon>
        <taxon>Ackermannviridae</taxon>
        <taxon>Kujavirus</taxon>
        <taxon>Kujavirus kuja</taxon>
    </lineage>
</organism>
<feature type="domain" description="TnsA endonuclease N-terminal" evidence="3">
    <location>
        <begin position="46"/>
        <end position="145"/>
    </location>
</feature>
<keyword evidence="1" id="KW-0540">Nuclease</keyword>
<evidence type="ECO:0000313" key="5">
    <source>
        <dbReference type="Proteomes" id="UP000433471"/>
    </source>
</evidence>
<dbReference type="GO" id="GO:0004527">
    <property type="term" value="F:exonuclease activity"/>
    <property type="evidence" value="ECO:0007669"/>
    <property type="project" value="UniProtKB-UniRule"/>
</dbReference>
<evidence type="ECO:0000259" key="3">
    <source>
        <dbReference type="Pfam" id="PF08722"/>
    </source>
</evidence>
<dbReference type="GO" id="GO:0004519">
    <property type="term" value="F:endonuclease activity"/>
    <property type="evidence" value="ECO:0007669"/>
    <property type="project" value="UniProtKB-UniRule"/>
</dbReference>
<dbReference type="EC" id="3.1.-.-" evidence="1"/>
<keyword evidence="1" id="KW-0378">Hydrolase</keyword>
<protein>
    <recommendedName>
        <fullName evidence="1">Head completion nuclease</fullName>
        <ecNumber evidence="1">3.1.-.-</ecNumber>
    </recommendedName>
</protein>
<keyword evidence="5" id="KW-1185">Reference proteome</keyword>
<keyword evidence="1" id="KW-0269">Exonuclease</keyword>
<proteinExistence type="inferred from homology"/>
<accession>A0A6B9J9G7</accession>
<evidence type="ECO:0000256" key="1">
    <source>
        <dbReference type="HAMAP-Rule" id="MF_04160"/>
    </source>
</evidence>
<feature type="active site" evidence="1">
    <location>
        <position position="36"/>
    </location>
</feature>
<comment type="function">
    <text evidence="1">During phage morphogenesis, plays an essential role in the head-tail joining step. The associated nuclease activity is essential for morphogenesis, possibly by cleaving packaged DNA to enable the joining of heads to tails. Displays both exo- and endonuclease activity.</text>
</comment>
<dbReference type="Pfam" id="PF08722">
    <property type="entry name" value="Tn7_TnsA-like_N"/>
    <property type="match status" value="1"/>
</dbReference>
<comment type="similarity">
    <text evidence="1">Belongs to the Caudovirales head completion nuclease family.</text>
</comment>
<keyword evidence="2" id="KW-0175">Coiled coil</keyword>
<feature type="active site" evidence="1">
    <location>
        <position position="95"/>
    </location>
</feature>